<keyword evidence="1" id="KW-0472">Membrane</keyword>
<keyword evidence="1 2" id="KW-0812">Transmembrane</keyword>
<proteinExistence type="predicted"/>
<evidence type="ECO:0000313" key="4">
    <source>
        <dbReference type="Proteomes" id="UP000002051"/>
    </source>
</evidence>
<reference evidence="2 4" key="1">
    <citation type="journal article" date="2011" name="Nature">
        <title>The Medicago genome provides insight into the evolution of rhizobial symbioses.</title>
        <authorList>
            <person name="Young N.D."/>
            <person name="Debelle F."/>
            <person name="Oldroyd G.E."/>
            <person name="Geurts R."/>
            <person name="Cannon S.B."/>
            <person name="Udvardi M.K."/>
            <person name="Benedito V.A."/>
            <person name="Mayer K.F."/>
            <person name="Gouzy J."/>
            <person name="Schoof H."/>
            <person name="Van de Peer Y."/>
            <person name="Proost S."/>
            <person name="Cook D.R."/>
            <person name="Meyers B.C."/>
            <person name="Spannagl M."/>
            <person name="Cheung F."/>
            <person name="De Mita S."/>
            <person name="Krishnakumar V."/>
            <person name="Gundlach H."/>
            <person name="Zhou S."/>
            <person name="Mudge J."/>
            <person name="Bharti A.K."/>
            <person name="Murray J.D."/>
            <person name="Naoumkina M.A."/>
            <person name="Rosen B."/>
            <person name="Silverstein K.A."/>
            <person name="Tang H."/>
            <person name="Rombauts S."/>
            <person name="Zhao P.X."/>
            <person name="Zhou P."/>
            <person name="Barbe V."/>
            <person name="Bardou P."/>
            <person name="Bechner M."/>
            <person name="Bellec A."/>
            <person name="Berger A."/>
            <person name="Berges H."/>
            <person name="Bidwell S."/>
            <person name="Bisseling T."/>
            <person name="Choisne N."/>
            <person name="Couloux A."/>
            <person name="Denny R."/>
            <person name="Deshpande S."/>
            <person name="Dai X."/>
            <person name="Doyle J.J."/>
            <person name="Dudez A.M."/>
            <person name="Farmer A.D."/>
            <person name="Fouteau S."/>
            <person name="Franken C."/>
            <person name="Gibelin C."/>
            <person name="Gish J."/>
            <person name="Goldstein S."/>
            <person name="Gonzalez A.J."/>
            <person name="Green P.J."/>
            <person name="Hallab A."/>
            <person name="Hartog M."/>
            <person name="Hua A."/>
            <person name="Humphray S.J."/>
            <person name="Jeong D.H."/>
            <person name="Jing Y."/>
            <person name="Jocker A."/>
            <person name="Kenton S.M."/>
            <person name="Kim D.J."/>
            <person name="Klee K."/>
            <person name="Lai H."/>
            <person name="Lang C."/>
            <person name="Lin S."/>
            <person name="Macmil S.L."/>
            <person name="Magdelenat G."/>
            <person name="Matthews L."/>
            <person name="McCorrison J."/>
            <person name="Monaghan E.L."/>
            <person name="Mun J.H."/>
            <person name="Najar F.Z."/>
            <person name="Nicholson C."/>
            <person name="Noirot C."/>
            <person name="O'Bleness M."/>
            <person name="Paule C.R."/>
            <person name="Poulain J."/>
            <person name="Prion F."/>
            <person name="Qin B."/>
            <person name="Qu C."/>
            <person name="Retzel E.F."/>
            <person name="Riddle C."/>
            <person name="Sallet E."/>
            <person name="Samain S."/>
            <person name="Samson N."/>
            <person name="Sanders I."/>
            <person name="Saurat O."/>
            <person name="Scarpelli C."/>
            <person name="Schiex T."/>
            <person name="Segurens B."/>
            <person name="Severin A.J."/>
            <person name="Sherrier D.J."/>
            <person name="Shi R."/>
            <person name="Sims S."/>
            <person name="Singer S.R."/>
            <person name="Sinharoy S."/>
            <person name="Sterck L."/>
            <person name="Viollet A."/>
            <person name="Wang B.B."/>
            <person name="Wang K."/>
            <person name="Wang M."/>
            <person name="Wang X."/>
            <person name="Warfsmann J."/>
            <person name="Weissenbach J."/>
            <person name="White D.D."/>
            <person name="White J.D."/>
            <person name="Wiley G.B."/>
            <person name="Wincker P."/>
            <person name="Xing Y."/>
            <person name="Yang L."/>
            <person name="Yao Z."/>
            <person name="Ying F."/>
            <person name="Zhai J."/>
            <person name="Zhou L."/>
            <person name="Zuber A."/>
            <person name="Denarie J."/>
            <person name="Dixon R.A."/>
            <person name="May G.D."/>
            <person name="Schwartz D.C."/>
            <person name="Rogers J."/>
            <person name="Quetier F."/>
            <person name="Town C.D."/>
            <person name="Roe B.A."/>
        </authorList>
    </citation>
    <scope>NUCLEOTIDE SEQUENCE [LARGE SCALE GENOMIC DNA]</scope>
    <source>
        <strain evidence="2">A17</strain>
        <strain evidence="3 4">cv. Jemalong A17</strain>
    </source>
</reference>
<reference evidence="2 4" key="2">
    <citation type="journal article" date="2014" name="BMC Genomics">
        <title>An improved genome release (version Mt4.0) for the model legume Medicago truncatula.</title>
        <authorList>
            <person name="Tang H."/>
            <person name="Krishnakumar V."/>
            <person name="Bidwell S."/>
            <person name="Rosen B."/>
            <person name="Chan A."/>
            <person name="Zhou S."/>
            <person name="Gentzbittel L."/>
            <person name="Childs K.L."/>
            <person name="Yandell M."/>
            <person name="Gundlach H."/>
            <person name="Mayer K.F."/>
            <person name="Schwartz D.C."/>
            <person name="Town C.D."/>
        </authorList>
    </citation>
    <scope>GENOME REANNOTATION</scope>
    <source>
        <strain evidence="2">A17</strain>
        <strain evidence="3 4">cv. Jemalong A17</strain>
    </source>
</reference>
<name>A0A072UWA6_MEDTR</name>
<dbReference type="HOGENOM" id="CLU_2609630_0_0_1"/>
<keyword evidence="1" id="KW-1133">Transmembrane helix</keyword>
<accession>A0A072UWA6</accession>
<feature type="transmembrane region" description="Helical" evidence="1">
    <location>
        <begin position="12"/>
        <end position="32"/>
    </location>
</feature>
<dbReference type="AlphaFoldDB" id="A0A072UWA6"/>
<reference evidence="3" key="3">
    <citation type="submission" date="2015-04" db="UniProtKB">
        <authorList>
            <consortium name="EnsemblPlants"/>
        </authorList>
    </citation>
    <scope>IDENTIFICATION</scope>
    <source>
        <strain evidence="3">cv. Jemalong A17</strain>
    </source>
</reference>
<sequence length="79" mass="8658">MTNLVPYDLAPLQTYLGWLGGIGLGPGSVLLFKVKVSDDFLDCRLSQQTNPNLFSVFCSHSHALRETFQKVAVAVIFGD</sequence>
<gene>
    <name evidence="2" type="ordered locus">MTR_3g451280</name>
</gene>
<evidence type="ECO:0000313" key="2">
    <source>
        <dbReference type="EMBL" id="KEH33716.1"/>
    </source>
</evidence>
<dbReference type="EMBL" id="CM001219">
    <property type="protein sequence ID" value="KEH33716.1"/>
    <property type="molecule type" value="Genomic_DNA"/>
</dbReference>
<keyword evidence="4" id="KW-1185">Reference proteome</keyword>
<evidence type="ECO:0000313" key="3">
    <source>
        <dbReference type="EnsemblPlants" id="KEH33716"/>
    </source>
</evidence>
<organism evidence="2 4">
    <name type="scientific">Medicago truncatula</name>
    <name type="common">Barrel medic</name>
    <name type="synonym">Medicago tribuloides</name>
    <dbReference type="NCBI Taxonomy" id="3880"/>
    <lineage>
        <taxon>Eukaryota</taxon>
        <taxon>Viridiplantae</taxon>
        <taxon>Streptophyta</taxon>
        <taxon>Embryophyta</taxon>
        <taxon>Tracheophyta</taxon>
        <taxon>Spermatophyta</taxon>
        <taxon>Magnoliopsida</taxon>
        <taxon>eudicotyledons</taxon>
        <taxon>Gunneridae</taxon>
        <taxon>Pentapetalae</taxon>
        <taxon>rosids</taxon>
        <taxon>fabids</taxon>
        <taxon>Fabales</taxon>
        <taxon>Fabaceae</taxon>
        <taxon>Papilionoideae</taxon>
        <taxon>50 kb inversion clade</taxon>
        <taxon>NPAAA clade</taxon>
        <taxon>Hologalegina</taxon>
        <taxon>IRL clade</taxon>
        <taxon>Trifolieae</taxon>
        <taxon>Medicago</taxon>
    </lineage>
</organism>
<dbReference type="Proteomes" id="UP000002051">
    <property type="component" value="Chromosome 3"/>
</dbReference>
<evidence type="ECO:0000256" key="1">
    <source>
        <dbReference type="SAM" id="Phobius"/>
    </source>
</evidence>
<dbReference type="EnsemblPlants" id="KEH33716">
    <property type="protein sequence ID" value="KEH33716"/>
    <property type="gene ID" value="MTR_3g451280"/>
</dbReference>
<protein>
    <submittedName>
        <fullName evidence="2">Transmembrane protein, putative</fullName>
    </submittedName>
</protein>